<accession>A0A1B7LIJ8</accession>
<organism evidence="1 2">
    <name type="scientific">Desulfotomaculum copahuensis</name>
    <dbReference type="NCBI Taxonomy" id="1838280"/>
    <lineage>
        <taxon>Bacteria</taxon>
        <taxon>Bacillati</taxon>
        <taxon>Bacillota</taxon>
        <taxon>Clostridia</taxon>
        <taxon>Eubacteriales</taxon>
        <taxon>Desulfotomaculaceae</taxon>
        <taxon>Desulfotomaculum</taxon>
    </lineage>
</organism>
<gene>
    <name evidence="1" type="ORF">A6M21_16655</name>
</gene>
<dbReference type="Proteomes" id="UP000078532">
    <property type="component" value="Unassembled WGS sequence"/>
</dbReference>
<name>A0A1B7LIJ8_9FIRM</name>
<dbReference type="AlphaFoldDB" id="A0A1B7LIJ8"/>
<sequence length="85" mass="9116">MIQGGIKMSLKVFVRVIEAGTRVTFDMYFNGVKINGNSHLSVPADQFSDLVNRLGAGVGTMGASMMGEPARYMFFGQETGSGYAV</sequence>
<proteinExistence type="predicted"/>
<protein>
    <submittedName>
        <fullName evidence="1">Uncharacterized protein</fullName>
    </submittedName>
</protein>
<dbReference type="EMBL" id="LYVF01000018">
    <property type="protein sequence ID" value="OAT86366.1"/>
    <property type="molecule type" value="Genomic_DNA"/>
</dbReference>
<reference evidence="1 2" key="1">
    <citation type="submission" date="2016-04" db="EMBL/GenBank/DDBJ databases">
        <authorList>
            <person name="Evans L.H."/>
            <person name="Alamgir A."/>
            <person name="Owens N."/>
            <person name="Weber N.D."/>
            <person name="Virtaneva K."/>
            <person name="Barbian K."/>
            <person name="Babar A."/>
            <person name="Rosenke K."/>
        </authorList>
    </citation>
    <scope>NUCLEOTIDE SEQUENCE [LARGE SCALE GENOMIC DNA]</scope>
    <source>
        <strain evidence="1 2">LMa1</strain>
    </source>
</reference>
<comment type="caution">
    <text evidence="1">The sequence shown here is derived from an EMBL/GenBank/DDBJ whole genome shotgun (WGS) entry which is preliminary data.</text>
</comment>
<keyword evidence="2" id="KW-1185">Reference proteome</keyword>
<evidence type="ECO:0000313" key="2">
    <source>
        <dbReference type="Proteomes" id="UP000078532"/>
    </source>
</evidence>
<evidence type="ECO:0000313" key="1">
    <source>
        <dbReference type="EMBL" id="OAT86366.1"/>
    </source>
</evidence>